<feature type="compositionally biased region" description="Low complexity" evidence="1">
    <location>
        <begin position="242"/>
        <end position="252"/>
    </location>
</feature>
<name>A0AAV9GGE0_9PEZI</name>
<reference evidence="2" key="2">
    <citation type="submission" date="2023-05" db="EMBL/GenBank/DDBJ databases">
        <authorList>
            <consortium name="Lawrence Berkeley National Laboratory"/>
            <person name="Steindorff A."/>
            <person name="Hensen N."/>
            <person name="Bonometti L."/>
            <person name="Westerberg I."/>
            <person name="Brannstrom I.O."/>
            <person name="Guillou S."/>
            <person name="Cros-Aarteil S."/>
            <person name="Calhoun S."/>
            <person name="Haridas S."/>
            <person name="Kuo A."/>
            <person name="Mondo S."/>
            <person name="Pangilinan J."/>
            <person name="Riley R."/>
            <person name="Labutti K."/>
            <person name="Andreopoulos B."/>
            <person name="Lipzen A."/>
            <person name="Chen C."/>
            <person name="Yanf M."/>
            <person name="Daum C."/>
            <person name="Ng V."/>
            <person name="Clum A."/>
            <person name="Ohm R."/>
            <person name="Martin F."/>
            <person name="Silar P."/>
            <person name="Natvig D."/>
            <person name="Lalanne C."/>
            <person name="Gautier V."/>
            <person name="Ament-Velasquez S.L."/>
            <person name="Kruys A."/>
            <person name="Hutchinson M.I."/>
            <person name="Powell A.J."/>
            <person name="Barry K."/>
            <person name="Miller A.N."/>
            <person name="Grigoriev I.V."/>
            <person name="Debuchy R."/>
            <person name="Gladieux P."/>
            <person name="Thoren M.H."/>
            <person name="Johannesson H."/>
        </authorList>
    </citation>
    <scope>NUCLEOTIDE SEQUENCE</scope>
    <source>
        <strain evidence="2">PSN243</strain>
    </source>
</reference>
<evidence type="ECO:0000313" key="2">
    <source>
        <dbReference type="EMBL" id="KAK4446362.1"/>
    </source>
</evidence>
<protein>
    <submittedName>
        <fullName evidence="2">Uncharacterized protein</fullName>
    </submittedName>
</protein>
<dbReference type="EMBL" id="MU865957">
    <property type="protein sequence ID" value="KAK4446362.1"/>
    <property type="molecule type" value="Genomic_DNA"/>
</dbReference>
<comment type="caution">
    <text evidence="2">The sequence shown here is derived from an EMBL/GenBank/DDBJ whole genome shotgun (WGS) entry which is preliminary data.</text>
</comment>
<feature type="compositionally biased region" description="Pro residues" evidence="1">
    <location>
        <begin position="62"/>
        <end position="75"/>
    </location>
</feature>
<proteinExistence type="predicted"/>
<feature type="compositionally biased region" description="Polar residues" evidence="1">
    <location>
        <begin position="1"/>
        <end position="11"/>
    </location>
</feature>
<gene>
    <name evidence="2" type="ORF">QBC34DRAFT_411568</name>
</gene>
<accession>A0AAV9GGE0</accession>
<evidence type="ECO:0000313" key="3">
    <source>
        <dbReference type="Proteomes" id="UP001321760"/>
    </source>
</evidence>
<keyword evidence="3" id="KW-1185">Reference proteome</keyword>
<feature type="region of interest" description="Disordered" evidence="1">
    <location>
        <begin position="1"/>
        <end position="45"/>
    </location>
</feature>
<dbReference type="AlphaFoldDB" id="A0AAV9GGE0"/>
<feature type="compositionally biased region" description="Pro residues" evidence="1">
    <location>
        <begin position="169"/>
        <end position="186"/>
    </location>
</feature>
<dbReference type="Proteomes" id="UP001321760">
    <property type="component" value="Unassembled WGS sequence"/>
</dbReference>
<sequence length="388" mass="42736">MARHSFFQSAPKQPAVPPHQSATSYQPYQPQSSQQTYQSHQTYQAYEAQIHHPYQLYQAYQPFPPPSRPAHPAPGHPKSQAIQSHGAVQQIQYIPYFYQVSPLSPSPRQSLPAGATLTPPPSSQPKQNAPAPKRPAPPRLSPLIIPVRKSPPPVHIRPEPPRAVAPVRAPAPPIHAPVPQKPPVPAKIPLNTTADEDIDFFQFQYPCMLPPSTIPQTETISVVPRSPPAESSPRYSLPVLPSHNSGSASSSLRRSKPYLQSRRQRLSTRDAKRRAVSDGDKTPTAQPEEEEWADVMHVDSAYDGDSTPVAARPETPLEYQVEQAAALHALLGLVLEGKADVAGEDHERAVAILEEEVELAARGFRKFSADEYVKELREMMGAFDSPCE</sequence>
<feature type="region of interest" description="Disordered" evidence="1">
    <location>
        <begin position="222"/>
        <end position="290"/>
    </location>
</feature>
<reference evidence="2" key="1">
    <citation type="journal article" date="2023" name="Mol. Phylogenet. Evol.">
        <title>Genome-scale phylogeny and comparative genomics of the fungal order Sordariales.</title>
        <authorList>
            <person name="Hensen N."/>
            <person name="Bonometti L."/>
            <person name="Westerberg I."/>
            <person name="Brannstrom I.O."/>
            <person name="Guillou S."/>
            <person name="Cros-Aarteil S."/>
            <person name="Calhoun S."/>
            <person name="Haridas S."/>
            <person name="Kuo A."/>
            <person name="Mondo S."/>
            <person name="Pangilinan J."/>
            <person name="Riley R."/>
            <person name="LaButti K."/>
            <person name="Andreopoulos B."/>
            <person name="Lipzen A."/>
            <person name="Chen C."/>
            <person name="Yan M."/>
            <person name="Daum C."/>
            <person name="Ng V."/>
            <person name="Clum A."/>
            <person name="Steindorff A."/>
            <person name="Ohm R.A."/>
            <person name="Martin F."/>
            <person name="Silar P."/>
            <person name="Natvig D.O."/>
            <person name="Lalanne C."/>
            <person name="Gautier V."/>
            <person name="Ament-Velasquez S.L."/>
            <person name="Kruys A."/>
            <person name="Hutchinson M.I."/>
            <person name="Powell A.J."/>
            <person name="Barry K."/>
            <person name="Miller A.N."/>
            <person name="Grigoriev I.V."/>
            <person name="Debuchy R."/>
            <person name="Gladieux P."/>
            <person name="Hiltunen Thoren M."/>
            <person name="Johannesson H."/>
        </authorList>
    </citation>
    <scope>NUCLEOTIDE SEQUENCE</scope>
    <source>
        <strain evidence="2">PSN243</strain>
    </source>
</reference>
<feature type="region of interest" description="Disordered" evidence="1">
    <location>
        <begin position="57"/>
        <end position="85"/>
    </location>
</feature>
<feature type="compositionally biased region" description="Low complexity" evidence="1">
    <location>
        <begin position="20"/>
        <end position="45"/>
    </location>
</feature>
<evidence type="ECO:0000256" key="1">
    <source>
        <dbReference type="SAM" id="MobiDB-lite"/>
    </source>
</evidence>
<feature type="region of interest" description="Disordered" evidence="1">
    <location>
        <begin position="105"/>
        <end position="186"/>
    </location>
</feature>
<organism evidence="2 3">
    <name type="scientific">Podospora aff. communis PSN243</name>
    <dbReference type="NCBI Taxonomy" id="3040156"/>
    <lineage>
        <taxon>Eukaryota</taxon>
        <taxon>Fungi</taxon>
        <taxon>Dikarya</taxon>
        <taxon>Ascomycota</taxon>
        <taxon>Pezizomycotina</taxon>
        <taxon>Sordariomycetes</taxon>
        <taxon>Sordariomycetidae</taxon>
        <taxon>Sordariales</taxon>
        <taxon>Podosporaceae</taxon>
        <taxon>Podospora</taxon>
    </lineage>
</organism>
<feature type="compositionally biased region" description="Basic and acidic residues" evidence="1">
    <location>
        <begin position="267"/>
        <end position="281"/>
    </location>
</feature>